<feature type="region of interest" description="Disordered" evidence="1">
    <location>
        <begin position="816"/>
        <end position="895"/>
    </location>
</feature>
<dbReference type="GO" id="GO:0006259">
    <property type="term" value="P:DNA metabolic process"/>
    <property type="evidence" value="ECO:0007669"/>
    <property type="project" value="UniProtKB-ARBA"/>
</dbReference>
<feature type="compositionally biased region" description="Basic residues" evidence="1">
    <location>
        <begin position="872"/>
        <end position="881"/>
    </location>
</feature>
<dbReference type="InterPro" id="IPR043502">
    <property type="entry name" value="DNA/RNA_pol_sf"/>
</dbReference>
<feature type="compositionally biased region" description="Basic and acidic residues" evidence="1">
    <location>
        <begin position="401"/>
        <end position="415"/>
    </location>
</feature>
<organism evidence="3 4">
    <name type="scientific">Ancylostoma duodenale</name>
    <dbReference type="NCBI Taxonomy" id="51022"/>
    <lineage>
        <taxon>Eukaryota</taxon>
        <taxon>Metazoa</taxon>
        <taxon>Ecdysozoa</taxon>
        <taxon>Nematoda</taxon>
        <taxon>Chromadorea</taxon>
        <taxon>Rhabditida</taxon>
        <taxon>Rhabditina</taxon>
        <taxon>Rhabditomorpha</taxon>
        <taxon>Strongyloidea</taxon>
        <taxon>Ancylostomatidae</taxon>
        <taxon>Ancylostomatinae</taxon>
        <taxon>Ancylostoma</taxon>
    </lineage>
</organism>
<feature type="compositionally biased region" description="Basic and acidic residues" evidence="1">
    <location>
        <begin position="855"/>
        <end position="871"/>
    </location>
</feature>
<feature type="compositionally biased region" description="Basic residues" evidence="1">
    <location>
        <begin position="785"/>
        <end position="797"/>
    </location>
</feature>
<feature type="domain" description="DUF5641" evidence="2">
    <location>
        <begin position="660"/>
        <end position="750"/>
    </location>
</feature>
<protein>
    <recommendedName>
        <fullName evidence="2">DUF5641 domain-containing protein</fullName>
    </recommendedName>
</protein>
<feature type="region of interest" description="Disordered" evidence="1">
    <location>
        <begin position="1003"/>
        <end position="1067"/>
    </location>
</feature>
<dbReference type="Proteomes" id="UP000054047">
    <property type="component" value="Unassembled WGS sequence"/>
</dbReference>
<dbReference type="SUPFAM" id="SSF56672">
    <property type="entry name" value="DNA/RNA polymerases"/>
    <property type="match status" value="1"/>
</dbReference>
<dbReference type="PANTHER" id="PTHR47331:SF1">
    <property type="entry name" value="GAG-LIKE PROTEIN"/>
    <property type="match status" value="1"/>
</dbReference>
<feature type="region of interest" description="Disordered" evidence="1">
    <location>
        <begin position="729"/>
        <end position="799"/>
    </location>
</feature>
<dbReference type="OrthoDB" id="8019190at2759"/>
<dbReference type="GO" id="GO:0003676">
    <property type="term" value="F:nucleic acid binding"/>
    <property type="evidence" value="ECO:0007669"/>
    <property type="project" value="InterPro"/>
</dbReference>
<evidence type="ECO:0000313" key="3">
    <source>
        <dbReference type="EMBL" id="KIH69432.1"/>
    </source>
</evidence>
<dbReference type="InterPro" id="IPR036397">
    <property type="entry name" value="RNaseH_sf"/>
</dbReference>
<accession>A0A0C2E1Z8</accession>
<name>A0A0C2E1Z8_9BILA</name>
<dbReference type="InterPro" id="IPR043128">
    <property type="entry name" value="Rev_trsase/Diguanyl_cyclase"/>
</dbReference>
<reference evidence="3 4" key="1">
    <citation type="submission" date="2013-12" db="EMBL/GenBank/DDBJ databases">
        <title>Draft genome of the parsitic nematode Ancylostoma duodenale.</title>
        <authorList>
            <person name="Mitreva M."/>
        </authorList>
    </citation>
    <scope>NUCLEOTIDE SEQUENCE [LARGE SCALE GENOMIC DNA]</scope>
    <source>
        <strain evidence="3 4">Zhejiang</strain>
    </source>
</reference>
<evidence type="ECO:0000256" key="1">
    <source>
        <dbReference type="SAM" id="MobiDB-lite"/>
    </source>
</evidence>
<keyword evidence="4" id="KW-1185">Reference proteome</keyword>
<gene>
    <name evidence="3" type="ORF">ANCDUO_00224</name>
</gene>
<dbReference type="Pfam" id="PF18701">
    <property type="entry name" value="DUF5641"/>
    <property type="match status" value="1"/>
</dbReference>
<dbReference type="Gene3D" id="3.30.70.270">
    <property type="match status" value="1"/>
</dbReference>
<evidence type="ECO:0000313" key="4">
    <source>
        <dbReference type="Proteomes" id="UP000054047"/>
    </source>
</evidence>
<dbReference type="PANTHER" id="PTHR47331">
    <property type="entry name" value="PHD-TYPE DOMAIN-CONTAINING PROTEIN"/>
    <property type="match status" value="1"/>
</dbReference>
<dbReference type="SUPFAM" id="SSF53098">
    <property type="entry name" value="Ribonuclease H-like"/>
    <property type="match status" value="1"/>
</dbReference>
<dbReference type="EMBL" id="KN726157">
    <property type="protein sequence ID" value="KIH69432.1"/>
    <property type="molecule type" value="Genomic_DNA"/>
</dbReference>
<dbReference type="Gene3D" id="3.30.420.10">
    <property type="entry name" value="Ribonuclease H-like superfamily/Ribonuclease H"/>
    <property type="match status" value="1"/>
</dbReference>
<dbReference type="InterPro" id="IPR012337">
    <property type="entry name" value="RNaseH-like_sf"/>
</dbReference>
<proteinExistence type="predicted"/>
<sequence length="1202" mass="138875">MHLISTKFGFMLSGKKKGPQTNSPPNVMFTSEQELEQWDNYWNMNSPGIEEFHGPEREEKEQVNERVLRRFNDTIRRKKDGYYVRLPWKEQHEPLLDNKSIALARLHGIYNRYKDNPKVLEEYDKVFRDQLQKGILEEIQEQEPSETIEHYLPHKPVFTPSKATTKIRIVFDASAHLAGKPSLNDVLYHRPLILPKLQGMMLRFRTGKIAIISDVEKAFLQVRLHKADRGATRCIWLKDVNKPPEGDNLVTYRFTRVTLGDRAELDQKPEGEEVPRPLITNRINELIKIVERLKDEGVDIQFGYIATQHNPADCATRGLTAEELKNHNWWDGPDFSRKHRREWPTETQLFTPVIEATETTTVDVVTTTGEGGAFPWSRFSSLTRMIRTTAYMRRFVSRYREKATPRKQSHNDPSAERPSSLTGEEIRIARTTLMKIHQEEHRDSLTQTKLKNLNIKESDQDGLLRCYGRLGDSHIPEEAKNPILIAPNTELAKLIILEAHGPLRCTTGHTMSNVRQKYWIPRLRQQTKKFMANREIVWKKITPYAPWQGGFYERLIQTVKRALYKTLGSRTVAEDTLRTVLTEIEASLNSRPLTYQESESDDLPILRPVDFLQKDMLITRAGTTNPINQDDQDESYLPPDEAAKLRTRIQAETALKESVKLTEAFWKVWQTSYLTALREAHKINTGERRTSTKIPKEGDIVLISDGILPRNAWKIGRVTKTVKSKDGGIREVELRGPNGSQKRPPNLLIPLEIQDETVEDKDVTEKQSQEEETPIPTQEGQGKPTAHRNLRPQKTRKYPYDPKEYEVYYVNRIQKGHTGKNLAHREKSSPGRGSSQRKGRVQKPGHSLQTQGRVQEFKHFPQTRNKAEGLRHFSRKQRKPQKLTYSQERQRSSREIKHCRAPNLVTSATANELIEGPICGPNDEDIHAPSISLMKYLFGQMKAATEDLKKNIIEVKQKQVEIETKLDVIATSQFRILREVAEIKQAPTRDEDAFFIPSAEDLVEIGDSEEPESEPVEEPTTSRRSAREHASRKPDRKRRAPRSPTHSEHGRRHDRERSPHPRKVLMDDEILMAMKKLGNMKICPERWTGHREERVLDEQGKPQLCPFCGRKGNHTPDECPAERSVQTRLWLVQKEKLCRKCLQKFCREYRCPKCLEACSYCDSTNHHPALCGLPEEREELMQKIRATACSPPRNKPARAARH</sequence>
<feature type="compositionally biased region" description="Acidic residues" evidence="1">
    <location>
        <begin position="1003"/>
        <end position="1017"/>
    </location>
</feature>
<dbReference type="GO" id="GO:0042575">
    <property type="term" value="C:DNA polymerase complex"/>
    <property type="evidence" value="ECO:0007669"/>
    <property type="project" value="UniProtKB-ARBA"/>
</dbReference>
<dbReference type="AlphaFoldDB" id="A0A0C2E1Z8"/>
<dbReference type="Gene3D" id="3.10.10.10">
    <property type="entry name" value="HIV Type 1 Reverse Transcriptase, subunit A, domain 1"/>
    <property type="match status" value="1"/>
</dbReference>
<feature type="compositionally biased region" description="Basic and acidic residues" evidence="1">
    <location>
        <begin position="1045"/>
        <end position="1059"/>
    </location>
</feature>
<feature type="compositionally biased region" description="Basic and acidic residues" evidence="1">
    <location>
        <begin position="760"/>
        <end position="769"/>
    </location>
</feature>
<evidence type="ECO:0000259" key="2">
    <source>
        <dbReference type="Pfam" id="PF18701"/>
    </source>
</evidence>
<feature type="region of interest" description="Disordered" evidence="1">
    <location>
        <begin position="401"/>
        <end position="422"/>
    </location>
</feature>
<dbReference type="InterPro" id="IPR040676">
    <property type="entry name" value="DUF5641"/>
</dbReference>